<dbReference type="InterPro" id="IPR004367">
    <property type="entry name" value="Cyclin_C-dom"/>
</dbReference>
<reference evidence="8 9" key="1">
    <citation type="journal article" date="2013" name="Proc. Natl. Acad. Sci. U.S.A.">
        <title>Fine-scale variation in meiotic recombination in Mimulus inferred from population shotgun sequencing.</title>
        <authorList>
            <person name="Hellsten U."/>
            <person name="Wright K.M."/>
            <person name="Jenkins J."/>
            <person name="Shu S."/>
            <person name="Yuan Y."/>
            <person name="Wessler S.R."/>
            <person name="Schmutz J."/>
            <person name="Willis J.H."/>
            <person name="Rokhsar D.S."/>
        </authorList>
    </citation>
    <scope>NUCLEOTIDE SEQUENCE [LARGE SCALE GENOMIC DNA]</scope>
    <source>
        <strain evidence="9">cv. DUN x IM62</strain>
    </source>
</reference>
<evidence type="ECO:0000256" key="4">
    <source>
        <dbReference type="ARBA" id="ARBA00023306"/>
    </source>
</evidence>
<evidence type="ECO:0000259" key="7">
    <source>
        <dbReference type="SMART" id="SM01332"/>
    </source>
</evidence>
<evidence type="ECO:0000259" key="6">
    <source>
        <dbReference type="SMART" id="SM00385"/>
    </source>
</evidence>
<dbReference type="eggNOG" id="KOG0656">
    <property type="taxonomic scope" value="Eukaryota"/>
</dbReference>
<organism evidence="8 9">
    <name type="scientific">Erythranthe guttata</name>
    <name type="common">Yellow monkey flower</name>
    <name type="synonym">Mimulus guttatus</name>
    <dbReference type="NCBI Taxonomy" id="4155"/>
    <lineage>
        <taxon>Eukaryota</taxon>
        <taxon>Viridiplantae</taxon>
        <taxon>Streptophyta</taxon>
        <taxon>Embryophyta</taxon>
        <taxon>Tracheophyta</taxon>
        <taxon>Spermatophyta</taxon>
        <taxon>Magnoliopsida</taxon>
        <taxon>eudicotyledons</taxon>
        <taxon>Gunneridae</taxon>
        <taxon>Pentapetalae</taxon>
        <taxon>asterids</taxon>
        <taxon>lamiids</taxon>
        <taxon>Lamiales</taxon>
        <taxon>Phrymaceae</taxon>
        <taxon>Erythranthe</taxon>
    </lineage>
</organism>
<dbReference type="Pfam" id="PF02984">
    <property type="entry name" value="Cyclin_C"/>
    <property type="match status" value="1"/>
</dbReference>
<evidence type="ECO:0008006" key="10">
    <source>
        <dbReference type="Google" id="ProtNLM"/>
    </source>
</evidence>
<evidence type="ECO:0000256" key="3">
    <source>
        <dbReference type="ARBA" id="ARBA00023127"/>
    </source>
</evidence>
<proteinExistence type="inferred from homology"/>
<dbReference type="SUPFAM" id="SSF47954">
    <property type="entry name" value="Cyclin-like"/>
    <property type="match status" value="2"/>
</dbReference>
<dbReference type="EMBL" id="KI631456">
    <property type="protein sequence ID" value="EYU27882.1"/>
    <property type="molecule type" value="Genomic_DNA"/>
</dbReference>
<dbReference type="CDD" id="cd20544">
    <property type="entry name" value="CYCLIN_AtCycD-like_rpt2"/>
    <property type="match status" value="1"/>
</dbReference>
<comment type="similarity">
    <text evidence="1">Belongs to the cyclin family. Cyclin D subfamily.</text>
</comment>
<dbReference type="InterPro" id="IPR013763">
    <property type="entry name" value="Cyclin-like_dom"/>
</dbReference>
<dbReference type="Pfam" id="PF00134">
    <property type="entry name" value="Cyclin_N"/>
    <property type="match status" value="1"/>
</dbReference>
<protein>
    <recommendedName>
        <fullName evidence="10">Cyclin N-terminal domain-containing protein</fullName>
    </recommendedName>
</protein>
<dbReference type="SMART" id="SM00385">
    <property type="entry name" value="CYCLIN"/>
    <property type="match status" value="1"/>
</dbReference>
<dbReference type="PANTHER" id="PTHR10177">
    <property type="entry name" value="CYCLINS"/>
    <property type="match status" value="1"/>
</dbReference>
<dbReference type="GO" id="GO:0000307">
    <property type="term" value="C:cyclin-dependent protein kinase holoenzyme complex"/>
    <property type="evidence" value="ECO:0000318"/>
    <property type="project" value="GO_Central"/>
</dbReference>
<dbReference type="InterPro" id="IPR039361">
    <property type="entry name" value="Cyclin"/>
</dbReference>
<dbReference type="SMART" id="SM01332">
    <property type="entry name" value="Cyclin_C"/>
    <property type="match status" value="1"/>
</dbReference>
<dbReference type="GO" id="GO:0016538">
    <property type="term" value="F:cyclin-dependent protein serine/threonine kinase regulator activity"/>
    <property type="evidence" value="ECO:0000318"/>
    <property type="project" value="GO_Central"/>
</dbReference>
<dbReference type="STRING" id="4155.A0A022QGP7"/>
<feature type="domain" description="Cyclin-like" evidence="6">
    <location>
        <begin position="54"/>
        <end position="142"/>
    </location>
</feature>
<sequence length="316" mass="35588">MELDLQNPLTTSYEDLQYDGVPSLFSNESDHMSSSLLSFDSSDSRFSIRRSAVALLSHAKFSYNLDPFLVYLSVNYVDRFLSKQRTLEKKPWIAQILVVASLSLAAKMRNSDLSLPISDLQREEGFEFESQSVRRMETILLSTLQWRMRSITPFSFLQYFISLIKTDNDDDDDSSLTQCLNRRASDLIFNVQHEMELLEYKPSIISASALLCAVHGLTPLMFSSCEEAISSSEYVNRGVLLECVGAMQEITREGYEQSSVQASASGTVTPISVFDWQGTSTVSEEGTTDNSVKRRRLNGSSICDSITFQISQIQRC</sequence>
<gene>
    <name evidence="8" type="ORF">MIMGU_mgv1a010303mg</name>
</gene>
<evidence type="ECO:0000313" key="8">
    <source>
        <dbReference type="EMBL" id="EYU27882.1"/>
    </source>
</evidence>
<dbReference type="FunFam" id="1.10.472.10:FF:000060">
    <property type="entry name" value="D6-type cyclin"/>
    <property type="match status" value="1"/>
</dbReference>
<evidence type="ECO:0000256" key="1">
    <source>
        <dbReference type="ARBA" id="ARBA00009065"/>
    </source>
</evidence>
<dbReference type="GO" id="GO:0000082">
    <property type="term" value="P:G1/S transition of mitotic cell cycle"/>
    <property type="evidence" value="ECO:0000318"/>
    <property type="project" value="GO_Central"/>
</dbReference>
<keyword evidence="4" id="KW-0131">Cell cycle</keyword>
<dbReference type="InterPro" id="IPR036915">
    <property type="entry name" value="Cyclin-like_sf"/>
</dbReference>
<dbReference type="GO" id="GO:0005737">
    <property type="term" value="C:cytoplasm"/>
    <property type="evidence" value="ECO:0000318"/>
    <property type="project" value="GO_Central"/>
</dbReference>
<dbReference type="OrthoDB" id="306099at2759"/>
<evidence type="ECO:0000256" key="2">
    <source>
        <dbReference type="ARBA" id="ARBA00022618"/>
    </source>
</evidence>
<dbReference type="PhylomeDB" id="A0A022QGP7"/>
<dbReference type="InterPro" id="IPR006671">
    <property type="entry name" value="Cyclin_N"/>
</dbReference>
<feature type="domain" description="Cyclin C-terminal" evidence="7">
    <location>
        <begin position="151"/>
        <end position="271"/>
    </location>
</feature>
<evidence type="ECO:0000256" key="5">
    <source>
        <dbReference type="RuleBase" id="RU000383"/>
    </source>
</evidence>
<keyword evidence="2" id="KW-0132">Cell division</keyword>
<dbReference type="GO" id="GO:0005634">
    <property type="term" value="C:nucleus"/>
    <property type="evidence" value="ECO:0000318"/>
    <property type="project" value="GO_Central"/>
</dbReference>
<dbReference type="GO" id="GO:0051301">
    <property type="term" value="P:cell division"/>
    <property type="evidence" value="ECO:0007669"/>
    <property type="project" value="UniProtKB-KW"/>
</dbReference>
<dbReference type="Gene3D" id="1.10.472.10">
    <property type="entry name" value="Cyclin-like"/>
    <property type="match status" value="2"/>
</dbReference>
<dbReference type="Proteomes" id="UP000030748">
    <property type="component" value="Unassembled WGS sequence"/>
</dbReference>
<accession>A0A022QGP7</accession>
<dbReference type="FunFam" id="1.10.472.10:FF:000040">
    <property type="entry name" value="D6-type cyclin"/>
    <property type="match status" value="1"/>
</dbReference>
<keyword evidence="9" id="KW-1185">Reference proteome</keyword>
<name>A0A022QGP7_ERYGU</name>
<evidence type="ECO:0000313" key="9">
    <source>
        <dbReference type="Proteomes" id="UP000030748"/>
    </source>
</evidence>
<dbReference type="AlphaFoldDB" id="A0A022QGP7"/>
<keyword evidence="3 5" id="KW-0195">Cyclin</keyword>